<reference evidence="2 3" key="1">
    <citation type="submission" date="2019-06" db="EMBL/GenBank/DDBJ databases">
        <title>Genomic Encyclopedia of Type Strains, Phase IV (KMG-V): Genome sequencing to study the core and pangenomes of soil and plant-associated prokaryotes.</title>
        <authorList>
            <person name="Whitman W."/>
        </authorList>
    </citation>
    <scope>NUCLEOTIDE SEQUENCE [LARGE SCALE GENOMIC DNA]</scope>
    <source>
        <strain evidence="2 3">BR 11140</strain>
    </source>
</reference>
<gene>
    <name evidence="2" type="ORF">FBZ92_10395</name>
</gene>
<evidence type="ECO:0000259" key="1">
    <source>
        <dbReference type="Pfam" id="PF13953"/>
    </source>
</evidence>
<dbReference type="GO" id="GO:0009279">
    <property type="term" value="C:cell outer membrane"/>
    <property type="evidence" value="ECO:0007669"/>
    <property type="project" value="TreeGrafter"/>
</dbReference>
<organism evidence="2 3">
    <name type="scientific">Nitrospirillum amazonense</name>
    <dbReference type="NCBI Taxonomy" id="28077"/>
    <lineage>
        <taxon>Bacteria</taxon>
        <taxon>Pseudomonadati</taxon>
        <taxon>Pseudomonadota</taxon>
        <taxon>Alphaproteobacteria</taxon>
        <taxon>Rhodospirillales</taxon>
        <taxon>Azospirillaceae</taxon>
        <taxon>Nitrospirillum</taxon>
    </lineage>
</organism>
<dbReference type="EMBL" id="VITT01000003">
    <property type="protein sequence ID" value="TWB63604.1"/>
    <property type="molecule type" value="Genomic_DNA"/>
</dbReference>
<dbReference type="OrthoDB" id="8587at2"/>
<dbReference type="Pfam" id="PF13953">
    <property type="entry name" value="PapC_C"/>
    <property type="match status" value="1"/>
</dbReference>
<dbReference type="InterPro" id="IPR042186">
    <property type="entry name" value="FimD_plug_dom"/>
</dbReference>
<protein>
    <submittedName>
        <fullName evidence="2">Outer membrane usher protein</fullName>
    </submittedName>
</protein>
<dbReference type="Gene3D" id="2.60.40.2070">
    <property type="match status" value="1"/>
</dbReference>
<dbReference type="Gene3D" id="2.60.40.2610">
    <property type="entry name" value="Outer membrane usher protein FimD, plug domain"/>
    <property type="match status" value="1"/>
</dbReference>
<dbReference type="Gene3D" id="2.60.40.3110">
    <property type="match status" value="1"/>
</dbReference>
<evidence type="ECO:0000313" key="3">
    <source>
        <dbReference type="Proteomes" id="UP000318050"/>
    </source>
</evidence>
<dbReference type="Proteomes" id="UP000318050">
    <property type="component" value="Unassembled WGS sequence"/>
</dbReference>
<name>A0A560J2Y5_9PROT</name>
<dbReference type="GO" id="GO:0015473">
    <property type="term" value="F:fimbrial usher porin activity"/>
    <property type="evidence" value="ECO:0007669"/>
    <property type="project" value="InterPro"/>
</dbReference>
<dbReference type="GO" id="GO:0009297">
    <property type="term" value="P:pilus assembly"/>
    <property type="evidence" value="ECO:0007669"/>
    <property type="project" value="InterPro"/>
</dbReference>
<dbReference type="InterPro" id="IPR025949">
    <property type="entry name" value="PapC-like_C"/>
</dbReference>
<dbReference type="AlphaFoldDB" id="A0A560J2Y5"/>
<dbReference type="PANTHER" id="PTHR30451:SF5">
    <property type="entry name" value="SLR0019 PROTEIN"/>
    <property type="match status" value="1"/>
</dbReference>
<sequence>MSPPRWLRRACAAAAIALLPQAVLTLPMAMADELRLLEIVINGYPTGKIGEFVMRDGALFARLDQLRDLGLRLPPETPADAQGLVPLAGTPGLDTRMEASTQTLYVTATDERLVPALLLPANQPQPPAGTVQSATGATLNYDLAGSTSGGPSGSQSLATGLFDLRGFSPWGVISTGLLARAGGTTGSNGAFQALRLDSAYVYSDPDSLRRYRLGDFVGGGTAWTRPVRLGGVQINSDFSMRPDLTTFPVPSVLGSAAVPSTVDVMVNSTRLFSSQVTAGPFQVPTLPVITGAGTVAMTLTDALGHQVTSRLPFYASSNLLSAGLQAYSAEVGAVRRDWGLQSNNYGRLTGSATYRRGLSNAVTVEGHVEGAGGLAMGGIGAAVNVADFGVLTLSAAGSAGNGAQFSAGFQRMGEDISFNASITRANRGYRDIAALTGDGVAHQQINAGLSFALGPYGSLALSYTGLDRDASATPLTFYARDTLLSGTTVSVSPATHAHVLSGSYSAQLGSLTLAATGFHDFAAGRSTGLLLTLTLPLGSRSSASASLGGGSSGLYGQLQANQSANETGDYGYQAYAAGGQQTHAFADLQYRAPWALLSGGVDHSGEETAGRAEIQGALSLLDGALFASTPINDSFAVVDADGTAGLHVLGENRPVGVTDGGGRLLVPDLRSFDANQLAIDPTDLPIDMDAATTAQTVRPQDRSGVVVRFPLRRAHGALLRLVDEDGQPLPMGSEALLDATGARTPVGYDGLAYVLDLSARNRLTVTLPNRRRCMAEFDYQDRPDDIPTLGPLLCRKEVP</sequence>
<feature type="domain" description="PapC-like C-terminal" evidence="1">
    <location>
        <begin position="718"/>
        <end position="780"/>
    </location>
</feature>
<dbReference type="InterPro" id="IPR000015">
    <property type="entry name" value="Fimb_usher"/>
</dbReference>
<accession>A0A560J2Y5</accession>
<dbReference type="Pfam" id="PF00577">
    <property type="entry name" value="Usher"/>
    <property type="match status" value="2"/>
</dbReference>
<comment type="caution">
    <text evidence="2">The sequence shown here is derived from an EMBL/GenBank/DDBJ whole genome shotgun (WGS) entry which is preliminary data.</text>
</comment>
<dbReference type="InterPro" id="IPR043142">
    <property type="entry name" value="PapC-like_C_sf"/>
</dbReference>
<dbReference type="PANTHER" id="PTHR30451">
    <property type="entry name" value="OUTER MEMBRANE USHER PROTEIN"/>
    <property type="match status" value="1"/>
</dbReference>
<evidence type="ECO:0000313" key="2">
    <source>
        <dbReference type="EMBL" id="TWB63604.1"/>
    </source>
</evidence>
<proteinExistence type="predicted"/>